<dbReference type="Gene3D" id="2.40.10.10">
    <property type="entry name" value="Trypsin-like serine proteases"/>
    <property type="match status" value="1"/>
</dbReference>
<evidence type="ECO:0000256" key="6">
    <source>
        <dbReference type="ARBA" id="ARBA00023180"/>
    </source>
</evidence>
<evidence type="ECO:0000256" key="3">
    <source>
        <dbReference type="ARBA" id="ARBA00022729"/>
    </source>
</evidence>
<keyword evidence="5" id="KW-1015">Disulfide bond</keyword>
<keyword evidence="3 7" id="KW-0732">Signal</keyword>
<feature type="domain" description="Peptidase S1" evidence="8">
    <location>
        <begin position="81"/>
        <end position="290"/>
    </location>
</feature>
<dbReference type="PROSITE" id="PS50240">
    <property type="entry name" value="TRYPSIN_DOM"/>
    <property type="match status" value="1"/>
</dbReference>
<dbReference type="InterPro" id="IPR009003">
    <property type="entry name" value="Peptidase_S1_PA"/>
</dbReference>
<dbReference type="SMART" id="SM00020">
    <property type="entry name" value="Tryp_SPc"/>
    <property type="match status" value="1"/>
</dbReference>
<dbReference type="Proteomes" id="UP000282087">
    <property type="component" value="Unassembled WGS sequence"/>
</dbReference>
<reference evidence="11 12" key="1">
    <citation type="submission" date="2018-06" db="EMBL/GenBank/DDBJ databases">
        <title>Comparative genomics of downy mildews reveals potential adaptations to biotrophy.</title>
        <authorList>
            <person name="Fletcher K."/>
            <person name="Klosterman S.J."/>
            <person name="Derevnina L."/>
            <person name="Martin F."/>
            <person name="Koike S."/>
            <person name="Reyes Chin-Wo S."/>
            <person name="Mou B."/>
            <person name="Michelmore R."/>
        </authorList>
    </citation>
    <scope>NUCLEOTIDE SEQUENCE [LARGE SCALE GENOMIC DNA]</scope>
    <source>
        <strain evidence="10 12">R13</strain>
        <strain evidence="9 11">R14</strain>
    </source>
</reference>
<feature type="chain" id="PRO_5033383970" description="Peptidase S1 domain-containing protein" evidence="7">
    <location>
        <begin position="20"/>
        <end position="295"/>
    </location>
</feature>
<comment type="caution">
    <text evidence="9">The sequence shown here is derived from an EMBL/GenBank/DDBJ whole genome shotgun (WGS) entry which is preliminary data.</text>
</comment>
<evidence type="ECO:0000313" key="10">
    <source>
        <dbReference type="EMBL" id="RQM11263.1"/>
    </source>
</evidence>
<dbReference type="InterPro" id="IPR050430">
    <property type="entry name" value="Peptidase_S1"/>
</dbReference>
<keyword evidence="4" id="KW-0843">Virulence</keyword>
<keyword evidence="6" id="KW-0325">Glycoprotein</keyword>
<evidence type="ECO:0000259" key="8">
    <source>
        <dbReference type="PROSITE" id="PS50240"/>
    </source>
</evidence>
<sequence length="295" mass="31976">MKLVTTFISVLAFPSTFRADSYQHFVQGDNLSSDTIPTLLDETSNNRVVQVKNVLPKSTSSNDIRTPLEKTGIVPIGTKTYVAGLRTTVDGTNFCSASLISPIHLLAGTSCTLEDIRWASIGSHYVNGTQDGEQIKVVAILTHPKSLRRGFTYDFAVLVLQKPSKFTPVALAKSDDSDVTDGEWAVTMGWDDDEGLSQMGYELFRSNVQLMSNSNCAKKTKVTESLLCSRGAASQTSCSGEYSGPVVVERSSGDVIVGLVTWGDDCDKPGYPSIYSRVSIARAWIDPVINGVCFH</sequence>
<comment type="subcellular location">
    <subcellularLocation>
        <location evidence="1">Secreted</location>
    </subcellularLocation>
</comment>
<dbReference type="GO" id="GO:0006508">
    <property type="term" value="P:proteolysis"/>
    <property type="evidence" value="ECO:0007669"/>
    <property type="project" value="InterPro"/>
</dbReference>
<protein>
    <recommendedName>
        <fullName evidence="8">Peptidase S1 domain-containing protein</fullName>
    </recommendedName>
</protein>
<keyword evidence="2" id="KW-0964">Secreted</keyword>
<evidence type="ECO:0000256" key="2">
    <source>
        <dbReference type="ARBA" id="ARBA00022525"/>
    </source>
</evidence>
<dbReference type="SUPFAM" id="SSF50494">
    <property type="entry name" value="Trypsin-like serine proteases"/>
    <property type="match status" value="1"/>
</dbReference>
<dbReference type="InterPro" id="IPR043504">
    <property type="entry name" value="Peptidase_S1_PA_chymotrypsin"/>
</dbReference>
<dbReference type="Pfam" id="PF00089">
    <property type="entry name" value="Trypsin"/>
    <property type="match status" value="1"/>
</dbReference>
<dbReference type="VEuPathDB" id="FungiDB:DD237_008366"/>
<accession>A0A3M6VDC0</accession>
<evidence type="ECO:0000313" key="9">
    <source>
        <dbReference type="EMBL" id="RMX64377.1"/>
    </source>
</evidence>
<feature type="signal peptide" evidence="7">
    <location>
        <begin position="1"/>
        <end position="19"/>
    </location>
</feature>
<gene>
    <name evidence="10" type="ORF">DD237_008366</name>
    <name evidence="9" type="ORF">DD238_007238</name>
</gene>
<evidence type="ECO:0000256" key="7">
    <source>
        <dbReference type="SAM" id="SignalP"/>
    </source>
</evidence>
<dbReference type="EMBL" id="QKXF01000447">
    <property type="protein sequence ID" value="RQM11263.1"/>
    <property type="molecule type" value="Genomic_DNA"/>
</dbReference>
<proteinExistence type="predicted"/>
<dbReference type="STRING" id="542832.A0A3M6VDC0"/>
<dbReference type="CDD" id="cd00190">
    <property type="entry name" value="Tryp_SPc"/>
    <property type="match status" value="1"/>
</dbReference>
<dbReference type="PANTHER" id="PTHR24276">
    <property type="entry name" value="POLYSERASE-RELATED"/>
    <property type="match status" value="1"/>
</dbReference>
<organism evidence="9 11">
    <name type="scientific">Peronospora effusa</name>
    <dbReference type="NCBI Taxonomy" id="542832"/>
    <lineage>
        <taxon>Eukaryota</taxon>
        <taxon>Sar</taxon>
        <taxon>Stramenopiles</taxon>
        <taxon>Oomycota</taxon>
        <taxon>Peronosporomycetes</taxon>
        <taxon>Peronosporales</taxon>
        <taxon>Peronosporaceae</taxon>
        <taxon>Peronospora</taxon>
    </lineage>
</organism>
<dbReference type="Proteomes" id="UP000286097">
    <property type="component" value="Unassembled WGS sequence"/>
</dbReference>
<dbReference type="GO" id="GO:0005576">
    <property type="term" value="C:extracellular region"/>
    <property type="evidence" value="ECO:0007669"/>
    <property type="project" value="UniProtKB-SubCell"/>
</dbReference>
<dbReference type="OrthoDB" id="546450at2759"/>
<dbReference type="AlphaFoldDB" id="A0A3M6VDC0"/>
<dbReference type="EMBL" id="QLLG01000317">
    <property type="protein sequence ID" value="RMX64377.1"/>
    <property type="molecule type" value="Genomic_DNA"/>
</dbReference>
<dbReference type="InterPro" id="IPR001254">
    <property type="entry name" value="Trypsin_dom"/>
</dbReference>
<name>A0A3M6VDC0_9STRA</name>
<evidence type="ECO:0000256" key="4">
    <source>
        <dbReference type="ARBA" id="ARBA00023026"/>
    </source>
</evidence>
<evidence type="ECO:0000256" key="5">
    <source>
        <dbReference type="ARBA" id="ARBA00023157"/>
    </source>
</evidence>
<evidence type="ECO:0000256" key="1">
    <source>
        <dbReference type="ARBA" id="ARBA00004613"/>
    </source>
</evidence>
<evidence type="ECO:0000313" key="11">
    <source>
        <dbReference type="Proteomes" id="UP000282087"/>
    </source>
</evidence>
<dbReference type="PANTHER" id="PTHR24276:SF98">
    <property type="entry name" value="FI18310P1-RELATED"/>
    <property type="match status" value="1"/>
</dbReference>
<evidence type="ECO:0000313" key="12">
    <source>
        <dbReference type="Proteomes" id="UP000286097"/>
    </source>
</evidence>
<dbReference type="GO" id="GO:0004252">
    <property type="term" value="F:serine-type endopeptidase activity"/>
    <property type="evidence" value="ECO:0007669"/>
    <property type="project" value="InterPro"/>
</dbReference>
<keyword evidence="11" id="KW-1185">Reference proteome</keyword>